<dbReference type="eggNOG" id="COG4771">
    <property type="taxonomic scope" value="Bacteria"/>
</dbReference>
<reference evidence="7" key="1">
    <citation type="journal article" date="2011" name="J. Bacteriol.">
        <title>Genome sequences of eight morphologically diverse alphaproteobacteria.</title>
        <authorList>
            <consortium name="US DOE Joint Genome Institute"/>
            <person name="Brown P.J."/>
            <person name="Kysela D.T."/>
            <person name="Buechlein A."/>
            <person name="Hemmerich C."/>
            <person name="Brun Y.V."/>
        </authorList>
    </citation>
    <scope>NUCLEOTIDE SEQUENCE [LARGE SCALE GENOMIC DNA]</scope>
    <source>
        <strain evidence="7">ATCC 17100 / ATH 3.1.1 / DSM 162 / LMG 4299</strain>
    </source>
</reference>
<dbReference type="SMART" id="SM00965">
    <property type="entry name" value="STN"/>
    <property type="match status" value="1"/>
</dbReference>
<gene>
    <name evidence="6" type="ordered locus">Rvan_1230</name>
</gene>
<dbReference type="STRING" id="648757.Rvan_1230"/>
<dbReference type="InterPro" id="IPR036942">
    <property type="entry name" value="Beta-barrel_TonB_sf"/>
</dbReference>
<feature type="domain" description="Secretin/TonB short N-terminal" evidence="5">
    <location>
        <begin position="66"/>
        <end position="117"/>
    </location>
</feature>
<dbReference type="RefSeq" id="WP_013418902.1">
    <property type="nucleotide sequence ID" value="NC_014664.1"/>
</dbReference>
<keyword evidence="4" id="KW-0998">Cell outer membrane</keyword>
<accession>E3I548</accession>
<evidence type="ECO:0000259" key="5">
    <source>
        <dbReference type="SMART" id="SM00965"/>
    </source>
</evidence>
<dbReference type="InterPro" id="IPR011662">
    <property type="entry name" value="Secretin/TonB_short_N"/>
</dbReference>
<dbReference type="EMBL" id="CP002292">
    <property type="protein sequence ID" value="ADP70498.1"/>
    <property type="molecule type" value="Genomic_DNA"/>
</dbReference>
<dbReference type="Gene3D" id="2.40.170.20">
    <property type="entry name" value="TonB-dependent receptor, beta-barrel domain"/>
    <property type="match status" value="1"/>
</dbReference>
<proteinExistence type="predicted"/>
<dbReference type="SUPFAM" id="SSF56935">
    <property type="entry name" value="Porins"/>
    <property type="match status" value="1"/>
</dbReference>
<dbReference type="HOGENOM" id="CLU_012991_0_0_5"/>
<evidence type="ECO:0000256" key="1">
    <source>
        <dbReference type="ARBA" id="ARBA00004442"/>
    </source>
</evidence>
<keyword evidence="7" id="KW-1185">Reference proteome</keyword>
<keyword evidence="3" id="KW-0472">Membrane</keyword>
<evidence type="ECO:0000313" key="6">
    <source>
        <dbReference type="EMBL" id="ADP70498.1"/>
    </source>
</evidence>
<evidence type="ECO:0000256" key="4">
    <source>
        <dbReference type="ARBA" id="ARBA00023237"/>
    </source>
</evidence>
<evidence type="ECO:0000313" key="7">
    <source>
        <dbReference type="Proteomes" id="UP000001399"/>
    </source>
</evidence>
<evidence type="ECO:0000256" key="3">
    <source>
        <dbReference type="ARBA" id="ARBA00023136"/>
    </source>
</evidence>
<keyword evidence="2" id="KW-0813">Transport</keyword>
<comment type="subcellular location">
    <subcellularLocation>
        <location evidence="1">Cell outer membrane</location>
    </subcellularLocation>
</comment>
<keyword evidence="6" id="KW-0675">Receptor</keyword>
<name>E3I548_RHOVT</name>
<dbReference type="OrthoDB" id="9796221at2"/>
<organism evidence="6 7">
    <name type="scientific">Rhodomicrobium vannielii (strain ATCC 17100 / DSM 162 / LMG 4299 / NCIMB 10020 / ATH 3.1.1)</name>
    <dbReference type="NCBI Taxonomy" id="648757"/>
    <lineage>
        <taxon>Bacteria</taxon>
        <taxon>Pseudomonadati</taxon>
        <taxon>Pseudomonadota</taxon>
        <taxon>Alphaproteobacteria</taxon>
        <taxon>Hyphomicrobiales</taxon>
        <taxon>Hyphomicrobiaceae</taxon>
        <taxon>Rhodomicrobium</taxon>
    </lineage>
</organism>
<protein>
    <submittedName>
        <fullName evidence="6">TonB-dependent receptor</fullName>
    </submittedName>
</protein>
<dbReference type="Gene3D" id="3.55.50.30">
    <property type="match status" value="1"/>
</dbReference>
<evidence type="ECO:0000256" key="2">
    <source>
        <dbReference type="ARBA" id="ARBA00022448"/>
    </source>
</evidence>
<sequence length="955" mass="105881">MSKARVRAKRAPRAIAACVAGVGFFFSTSFESVLAQSGQQSASRQISIPAQPLASALVAFSRQTGVAIFAPSSATSGKRSSSVGGNMRPDAALRTLLAGTGLSYTFTSATSAKVVAGGAVTPLNGSETLDEIVVEDGAGQQFFGTAPADTGTTVMSGDLLQVRKDGTGDANAILKNLPNVQYQNEAKKDGGDDDQSVIDLKPKEMSISGARVYENNFIIDGMPTNNVAGSVERYGDEDLSDGTPVADRIYGLHSQTVYVPAEFLDTATVMDSNVSAQYGNFQGGVVSYKLNEPAKDRLRTTVTTDYSTSDWAEYNLKTETKTNPNNVQQPDFIKKRGSLTVSGPVNDWLSILGQVSHEEALTHKDKQYRYYSQRAEEDSDKNFYRFKANADTRYGEFSAEVIYDTYRQLWESHTYRDFKMDIGKDTLTAKLENTYKIGDQAFAGISFGNVKLTSRMSYSGSETTDDASGNIARQMKQTEWSPAGANGKVVWTSTELSDWCRTDPTLKQATLCYDGAWGDSLQKQKQVSWSEAVTGDVFLGKFSFGTDYAYTDAQRMRPEDFIYYSQYTTAYTAKVSRFDCSKTSEECSKEQFSNIKTVWRAYDIDAQLHDFGSYAELDQTWRWFNVRAGARVSLDSYMHNLDIAPRLVATVTPFEDLSVSAGYNRYYNANSLAYAIRDQQPRGQAYIRAHESGTVSDSWTARVITGNYTNSASGLDTPFSDERTISVAGKEPLLDGSWRIRFLDRRSFDQYASDANGTTYTLTNNGKGFYESVTGEYLKRLNPLTIPHMDALAFNASFTWSRQRVSHNNYYVDDLIDDRIWYNGKSYSLGGFGAVLGNLDIPMRLQMGFTSKWFDDALSFDIFGNYNLAFRGIRDTEEKISIDGVTHDIYEDFDYSSRFTVDVASAYTFFKEGDTSFTVDGRIDNVFNETGNATATNARPWIIGRTVWVGAKATF</sequence>
<dbReference type="Proteomes" id="UP000001399">
    <property type="component" value="Chromosome"/>
</dbReference>
<dbReference type="AlphaFoldDB" id="E3I548"/>
<dbReference type="Pfam" id="PF07660">
    <property type="entry name" value="STN"/>
    <property type="match status" value="1"/>
</dbReference>
<dbReference type="GO" id="GO:0009279">
    <property type="term" value="C:cell outer membrane"/>
    <property type="evidence" value="ECO:0007669"/>
    <property type="project" value="UniProtKB-SubCell"/>
</dbReference>
<dbReference type="KEGG" id="rva:Rvan_1230"/>